<dbReference type="Gene3D" id="1.10.287.660">
    <property type="entry name" value="Helix hairpin bin"/>
    <property type="match status" value="1"/>
</dbReference>
<name>A0ABZ2XKB5_9RHOO</name>
<sequence length="73" mass="8107">MMTDEELAALDKEVKKLKRIASEWASQMHDLVEDRLPAGYQEIPGIAQSTYDACQAWAEASQRLAAAQKAQTV</sequence>
<evidence type="ECO:0000256" key="1">
    <source>
        <dbReference type="ARBA" id="ARBA00023231"/>
    </source>
</evidence>
<accession>A0ABZ2XKB5</accession>
<dbReference type="Pfam" id="PF05082">
    <property type="entry name" value="Rop-like"/>
    <property type="match status" value="1"/>
</dbReference>
<dbReference type="RefSeq" id="WP_245580574.1">
    <property type="nucleotide sequence ID" value="NZ_CP151406.1"/>
</dbReference>
<gene>
    <name evidence="3" type="ORF">AADV58_06660</name>
</gene>
<dbReference type="InterPro" id="IPR029012">
    <property type="entry name" value="Helix_hairpin_bin_sf"/>
</dbReference>
<dbReference type="Proteomes" id="UP001479520">
    <property type="component" value="Chromosome"/>
</dbReference>
<evidence type="ECO:0000256" key="2">
    <source>
        <dbReference type="ARBA" id="ARBA00044954"/>
    </source>
</evidence>
<evidence type="ECO:0000313" key="3">
    <source>
        <dbReference type="EMBL" id="WZJ22818.1"/>
    </source>
</evidence>
<reference evidence="3 4" key="1">
    <citation type="submission" date="2024-04" db="EMBL/GenBank/DDBJ databases">
        <title>Dissimilatory iodate-reducing microorganisms contribute to the enrichment of iodine in groundwater.</title>
        <authorList>
            <person name="Jiang Z."/>
        </authorList>
    </citation>
    <scope>NUCLEOTIDE SEQUENCE [LARGE SCALE GENOMIC DNA]</scope>
    <source>
        <strain evidence="3 4">NCP973</strain>
    </source>
</reference>
<dbReference type="PIRSF" id="PIRSF037676">
    <property type="entry name" value="DUF683"/>
    <property type="match status" value="1"/>
</dbReference>
<dbReference type="EMBL" id="CP151406">
    <property type="protein sequence ID" value="WZJ22818.1"/>
    <property type="molecule type" value="Genomic_DNA"/>
</dbReference>
<evidence type="ECO:0000313" key="4">
    <source>
        <dbReference type="Proteomes" id="UP001479520"/>
    </source>
</evidence>
<comment type="similarity">
    <text evidence="2">Belongs to the UPF0437 family.</text>
</comment>
<protein>
    <submittedName>
        <fullName evidence="3">CCE_0567 family metalloprotein</fullName>
    </submittedName>
</protein>
<keyword evidence="4" id="KW-1185">Reference proteome</keyword>
<keyword evidence="1" id="KW-0535">Nitrogen fixation</keyword>
<dbReference type="InterPro" id="IPR007774">
    <property type="entry name" value="Put_N_fixation"/>
</dbReference>
<organism evidence="3 4">
    <name type="scientific">Azonexus hydrophilus</name>
    <dbReference type="NCBI Taxonomy" id="418702"/>
    <lineage>
        <taxon>Bacteria</taxon>
        <taxon>Pseudomonadati</taxon>
        <taxon>Pseudomonadota</taxon>
        <taxon>Betaproteobacteria</taxon>
        <taxon>Rhodocyclales</taxon>
        <taxon>Azonexaceae</taxon>
        <taxon>Azonexus</taxon>
    </lineage>
</organism>
<proteinExistence type="inferred from homology"/>